<dbReference type="EMBL" id="AMZH03018931">
    <property type="protein sequence ID" value="RRT41003.1"/>
    <property type="molecule type" value="Genomic_DNA"/>
</dbReference>
<proteinExistence type="predicted"/>
<reference evidence="2 3" key="1">
    <citation type="journal article" date="2014" name="Agronomy (Basel)">
        <title>A Draft Genome Sequence for Ensete ventricosum, the Drought-Tolerant Tree Against Hunger.</title>
        <authorList>
            <person name="Harrison J."/>
            <person name="Moore K.A."/>
            <person name="Paszkiewicz K."/>
            <person name="Jones T."/>
            <person name="Grant M."/>
            <person name="Ambacheew D."/>
            <person name="Muzemil S."/>
            <person name="Studholme D.J."/>
        </authorList>
    </citation>
    <scope>NUCLEOTIDE SEQUENCE [LARGE SCALE GENOMIC DNA]</scope>
</reference>
<gene>
    <name evidence="2" type="ORF">B296_00016633</name>
</gene>
<organism evidence="2 3">
    <name type="scientific">Ensete ventricosum</name>
    <name type="common">Abyssinian banana</name>
    <name type="synonym">Musa ensete</name>
    <dbReference type="NCBI Taxonomy" id="4639"/>
    <lineage>
        <taxon>Eukaryota</taxon>
        <taxon>Viridiplantae</taxon>
        <taxon>Streptophyta</taxon>
        <taxon>Embryophyta</taxon>
        <taxon>Tracheophyta</taxon>
        <taxon>Spermatophyta</taxon>
        <taxon>Magnoliopsida</taxon>
        <taxon>Liliopsida</taxon>
        <taxon>Zingiberales</taxon>
        <taxon>Musaceae</taxon>
        <taxon>Ensete</taxon>
    </lineage>
</organism>
<feature type="region of interest" description="Disordered" evidence="1">
    <location>
        <begin position="84"/>
        <end position="131"/>
    </location>
</feature>
<protein>
    <submittedName>
        <fullName evidence="2">Uncharacterized protein</fullName>
    </submittedName>
</protein>
<accession>A0A426XNC5</accession>
<comment type="caution">
    <text evidence="2">The sequence shown here is derived from an EMBL/GenBank/DDBJ whole genome shotgun (WGS) entry which is preliminary data.</text>
</comment>
<dbReference type="AlphaFoldDB" id="A0A426XNC5"/>
<dbReference type="Proteomes" id="UP000287651">
    <property type="component" value="Unassembled WGS sequence"/>
</dbReference>
<evidence type="ECO:0000313" key="3">
    <source>
        <dbReference type="Proteomes" id="UP000287651"/>
    </source>
</evidence>
<evidence type="ECO:0000313" key="2">
    <source>
        <dbReference type="EMBL" id="RRT41003.1"/>
    </source>
</evidence>
<sequence>MQLGKVHGCRGGPDLVHQRIPTDLHGNYLARNYYAVSDGFSRAWSRTKPAVCRLTAGLKRFEPGSTSHGIATYQSALPLVGRRPWARSQRQDSTGLRADVLRHDTTTSDGTSTGQRERERERESRQLGKAPKEGRHGLVVVTCILQLSALSTSTALRRSSISCIMCYETETT</sequence>
<feature type="compositionally biased region" description="Basic and acidic residues" evidence="1">
    <location>
        <begin position="115"/>
        <end position="131"/>
    </location>
</feature>
<name>A0A426XNC5_ENSVE</name>
<evidence type="ECO:0000256" key="1">
    <source>
        <dbReference type="SAM" id="MobiDB-lite"/>
    </source>
</evidence>